<dbReference type="InterPro" id="IPR036236">
    <property type="entry name" value="Znf_C2H2_sf"/>
</dbReference>
<protein>
    <submittedName>
        <fullName evidence="1">BnaC09g52750D protein</fullName>
    </submittedName>
</protein>
<evidence type="ECO:0000313" key="2">
    <source>
        <dbReference type="Proteomes" id="UP000028999"/>
    </source>
</evidence>
<evidence type="ECO:0000313" key="1">
    <source>
        <dbReference type="EMBL" id="CDY52205.1"/>
    </source>
</evidence>
<keyword evidence="2" id="KW-1185">Reference proteome</keyword>
<reference evidence="1 2" key="1">
    <citation type="journal article" date="2014" name="Science">
        <title>Plant genetics. Early allopolyploid evolution in the post-Neolithic Brassica napus oilseed genome.</title>
        <authorList>
            <person name="Chalhoub B."/>
            <person name="Denoeud F."/>
            <person name="Liu S."/>
            <person name="Parkin I.A."/>
            <person name="Tang H."/>
            <person name="Wang X."/>
            <person name="Chiquet J."/>
            <person name="Belcram H."/>
            <person name="Tong C."/>
            <person name="Samans B."/>
            <person name="Correa M."/>
            <person name="Da Silva C."/>
            <person name="Just J."/>
            <person name="Falentin C."/>
            <person name="Koh C.S."/>
            <person name="Le Clainche I."/>
            <person name="Bernard M."/>
            <person name="Bento P."/>
            <person name="Noel B."/>
            <person name="Labadie K."/>
            <person name="Alberti A."/>
            <person name="Charles M."/>
            <person name="Arnaud D."/>
            <person name="Guo H."/>
            <person name="Daviaud C."/>
            <person name="Alamery S."/>
            <person name="Jabbari K."/>
            <person name="Zhao M."/>
            <person name="Edger P.P."/>
            <person name="Chelaifa H."/>
            <person name="Tack D."/>
            <person name="Lassalle G."/>
            <person name="Mestiri I."/>
            <person name="Schnel N."/>
            <person name="Le Paslier M.C."/>
            <person name="Fan G."/>
            <person name="Renault V."/>
            <person name="Bayer P.E."/>
            <person name="Golicz A.A."/>
            <person name="Manoli S."/>
            <person name="Lee T.H."/>
            <person name="Thi V.H."/>
            <person name="Chalabi S."/>
            <person name="Hu Q."/>
            <person name="Fan C."/>
            <person name="Tollenaere R."/>
            <person name="Lu Y."/>
            <person name="Battail C."/>
            <person name="Shen J."/>
            <person name="Sidebottom C.H."/>
            <person name="Wang X."/>
            <person name="Canaguier A."/>
            <person name="Chauveau A."/>
            <person name="Berard A."/>
            <person name="Deniot G."/>
            <person name="Guan M."/>
            <person name="Liu Z."/>
            <person name="Sun F."/>
            <person name="Lim Y.P."/>
            <person name="Lyons E."/>
            <person name="Town C.D."/>
            <person name="Bancroft I."/>
            <person name="Wang X."/>
            <person name="Meng J."/>
            <person name="Ma J."/>
            <person name="Pires J.C."/>
            <person name="King G.J."/>
            <person name="Brunel D."/>
            <person name="Delourme R."/>
            <person name="Renard M."/>
            <person name="Aury J.M."/>
            <person name="Adams K.L."/>
            <person name="Batley J."/>
            <person name="Snowdon R.J."/>
            <person name="Tost J."/>
            <person name="Edwards D."/>
            <person name="Zhou Y."/>
            <person name="Hua W."/>
            <person name="Sharpe A.G."/>
            <person name="Paterson A.H."/>
            <person name="Guan C."/>
            <person name="Wincker P."/>
        </authorList>
    </citation>
    <scope>NUCLEOTIDE SEQUENCE [LARGE SCALE GENOMIC DNA]</scope>
    <source>
        <strain evidence="2">cv. Darmor-bzh</strain>
    </source>
</reference>
<accession>A0A078IM93</accession>
<gene>
    <name evidence="1" type="primary">BnaC09g52750D</name>
    <name evidence="1" type="ORF">GSBRNA2T00005148001</name>
</gene>
<dbReference type="SUPFAM" id="SSF57667">
    <property type="entry name" value="beta-beta-alpha zinc fingers"/>
    <property type="match status" value="1"/>
</dbReference>
<dbReference type="InterPro" id="IPR024768">
    <property type="entry name" value="Marf1"/>
</dbReference>
<dbReference type="AlphaFoldDB" id="A0A078IM93"/>
<dbReference type="GO" id="GO:0010468">
    <property type="term" value="P:regulation of gene expression"/>
    <property type="evidence" value="ECO:0007669"/>
    <property type="project" value="InterPro"/>
</dbReference>
<dbReference type="PANTHER" id="PTHR14379">
    <property type="entry name" value="LIMKAIN B LKAP"/>
    <property type="match status" value="1"/>
</dbReference>
<name>A0A078IM93_BRANA</name>
<dbReference type="CDD" id="cd10910">
    <property type="entry name" value="PIN_limkain_b1_N_like"/>
    <property type="match status" value="1"/>
</dbReference>
<dbReference type="PANTHER" id="PTHR14379:SF63">
    <property type="entry name" value="ENDONUCLEASE OR GLYCOSYL HYDROLASE"/>
    <property type="match status" value="1"/>
</dbReference>
<sequence>MVDVKHGNQTPLWSSFHRLMDLMEMRGGTDLGIHKHSLVGDVIVNRIEDARQTLHERGNSLELELRNMAKTWVFWDINSCPVPKDCDARLVGSSIESALKKAGYCEGDLTITAIGNLNHILQLNPIRLCHTPPGSEEMRPSDIDQSLREFSCKLCSADGHTFEDFTTHLKSKNHLERVRHHPCYVTISLLRLSTSFPFSHFLVMFSFQKFEPPLSLCQAGVVQAEEASIQEEDGEAGF</sequence>
<organism evidence="1 2">
    <name type="scientific">Brassica napus</name>
    <name type="common">Rape</name>
    <dbReference type="NCBI Taxonomy" id="3708"/>
    <lineage>
        <taxon>Eukaryota</taxon>
        <taxon>Viridiplantae</taxon>
        <taxon>Streptophyta</taxon>
        <taxon>Embryophyta</taxon>
        <taxon>Tracheophyta</taxon>
        <taxon>Spermatophyta</taxon>
        <taxon>Magnoliopsida</taxon>
        <taxon>eudicotyledons</taxon>
        <taxon>Gunneridae</taxon>
        <taxon>Pentapetalae</taxon>
        <taxon>rosids</taxon>
        <taxon>malvids</taxon>
        <taxon>Brassicales</taxon>
        <taxon>Brassicaceae</taxon>
        <taxon>Brassiceae</taxon>
        <taxon>Brassica</taxon>
    </lineage>
</organism>
<proteinExistence type="predicted"/>
<dbReference type="PaxDb" id="3708-A0A078IM93"/>
<dbReference type="STRING" id="3708.A0A078IM93"/>
<dbReference type="EMBL" id="LK033065">
    <property type="protein sequence ID" value="CDY52205.1"/>
    <property type="molecule type" value="Genomic_DNA"/>
</dbReference>
<dbReference type="Gramene" id="CDY52205">
    <property type="protein sequence ID" value="CDY52205"/>
    <property type="gene ID" value="GSBRNA2T00005148001"/>
</dbReference>
<dbReference type="GO" id="GO:0005777">
    <property type="term" value="C:peroxisome"/>
    <property type="evidence" value="ECO:0007669"/>
    <property type="project" value="InterPro"/>
</dbReference>
<dbReference type="Proteomes" id="UP000028999">
    <property type="component" value="Unassembled WGS sequence"/>
</dbReference>